<evidence type="ECO:0000313" key="2">
    <source>
        <dbReference type="EMBL" id="TWP53206.1"/>
    </source>
</evidence>
<name>A0A563EZQ9_9PSEU</name>
<keyword evidence="3" id="KW-1185">Reference proteome</keyword>
<dbReference type="AlphaFoldDB" id="A0A563EZQ9"/>
<dbReference type="RefSeq" id="WP_146349617.1">
    <property type="nucleotide sequence ID" value="NZ_VOBR01000003.1"/>
</dbReference>
<evidence type="ECO:0000256" key="1">
    <source>
        <dbReference type="SAM" id="SignalP"/>
    </source>
</evidence>
<keyword evidence="1" id="KW-0732">Signal</keyword>
<sequence length="140" mass="14669">MRRRIAATTSVGCLVASLMILSPPAASAAVLGSATFLSGVTGELAFTHLPLLPDKITGVFNTGFNNPDTSLYTFEIVDPSTNAVRADLTPFIEPNYSINVPGTSGFQADFDGFTLEEVMHDYVIVKMGGAVIGAAEIKGV</sequence>
<dbReference type="OrthoDB" id="5198269at2"/>
<gene>
    <name evidence="2" type="ORF">FKR81_04335</name>
</gene>
<dbReference type="Proteomes" id="UP000316639">
    <property type="component" value="Unassembled WGS sequence"/>
</dbReference>
<proteinExistence type="predicted"/>
<accession>A0A563EZQ9</accession>
<feature type="signal peptide" evidence="1">
    <location>
        <begin position="1"/>
        <end position="28"/>
    </location>
</feature>
<organism evidence="2 3">
    <name type="scientific">Lentzea tibetensis</name>
    <dbReference type="NCBI Taxonomy" id="2591470"/>
    <lineage>
        <taxon>Bacteria</taxon>
        <taxon>Bacillati</taxon>
        <taxon>Actinomycetota</taxon>
        <taxon>Actinomycetes</taxon>
        <taxon>Pseudonocardiales</taxon>
        <taxon>Pseudonocardiaceae</taxon>
        <taxon>Lentzea</taxon>
    </lineage>
</organism>
<feature type="chain" id="PRO_5022056008" evidence="1">
    <location>
        <begin position="29"/>
        <end position="140"/>
    </location>
</feature>
<protein>
    <submittedName>
        <fullName evidence="2">Uncharacterized protein</fullName>
    </submittedName>
</protein>
<dbReference type="EMBL" id="VOBR01000003">
    <property type="protein sequence ID" value="TWP53206.1"/>
    <property type="molecule type" value="Genomic_DNA"/>
</dbReference>
<evidence type="ECO:0000313" key="3">
    <source>
        <dbReference type="Proteomes" id="UP000316639"/>
    </source>
</evidence>
<reference evidence="2 3" key="1">
    <citation type="submission" date="2019-07" db="EMBL/GenBank/DDBJ databases">
        <title>Lentzea xizangensis sp. nov., isolated from Qinghai-Tibetan Plateau Soils.</title>
        <authorList>
            <person name="Huang J."/>
        </authorList>
    </citation>
    <scope>NUCLEOTIDE SEQUENCE [LARGE SCALE GENOMIC DNA]</scope>
    <source>
        <strain evidence="2 3">FXJ1.1311</strain>
    </source>
</reference>
<comment type="caution">
    <text evidence="2">The sequence shown here is derived from an EMBL/GenBank/DDBJ whole genome shotgun (WGS) entry which is preliminary data.</text>
</comment>